<accession>A0A8C3IZ30</accession>
<feature type="domain" description="C2H2-type" evidence="7">
    <location>
        <begin position="957"/>
        <end position="980"/>
    </location>
</feature>
<evidence type="ECO:0000256" key="6">
    <source>
        <dbReference type="SAM" id="MobiDB-lite"/>
    </source>
</evidence>
<feature type="domain" description="C2H2-type" evidence="7">
    <location>
        <begin position="497"/>
        <end position="524"/>
    </location>
</feature>
<feature type="compositionally biased region" description="Basic and acidic residues" evidence="6">
    <location>
        <begin position="377"/>
        <end position="386"/>
    </location>
</feature>
<name>A0A8C3IZ30_9CHAR</name>
<evidence type="ECO:0000259" key="7">
    <source>
        <dbReference type="PROSITE" id="PS50157"/>
    </source>
</evidence>
<evidence type="ECO:0000313" key="9">
    <source>
        <dbReference type="Proteomes" id="UP000694419"/>
    </source>
</evidence>
<evidence type="ECO:0000256" key="4">
    <source>
        <dbReference type="ARBA" id="ARBA00022833"/>
    </source>
</evidence>
<feature type="domain" description="C2H2-type" evidence="7">
    <location>
        <begin position="469"/>
        <end position="496"/>
    </location>
</feature>
<feature type="domain" description="C2H2-type" evidence="7">
    <location>
        <begin position="929"/>
        <end position="956"/>
    </location>
</feature>
<feature type="domain" description="C2H2-type" evidence="7">
    <location>
        <begin position="333"/>
        <end position="355"/>
    </location>
</feature>
<dbReference type="InterPro" id="IPR036236">
    <property type="entry name" value="Znf_C2H2_sf"/>
</dbReference>
<feature type="domain" description="C2H2-type" evidence="7">
    <location>
        <begin position="730"/>
        <end position="752"/>
    </location>
</feature>
<evidence type="ECO:0000256" key="2">
    <source>
        <dbReference type="ARBA" id="ARBA00022737"/>
    </source>
</evidence>
<dbReference type="GO" id="GO:0008270">
    <property type="term" value="F:zinc ion binding"/>
    <property type="evidence" value="ECO:0007669"/>
    <property type="project" value="UniProtKB-KW"/>
</dbReference>
<dbReference type="PANTHER" id="PTHR24379">
    <property type="entry name" value="KRAB AND ZINC FINGER DOMAIN-CONTAINING"/>
    <property type="match status" value="1"/>
</dbReference>
<dbReference type="FunFam" id="3.30.160.60:FF:000624">
    <property type="entry name" value="zinc finger protein 697"/>
    <property type="match status" value="1"/>
</dbReference>
<reference evidence="8" key="1">
    <citation type="submission" date="2025-08" db="UniProtKB">
        <authorList>
            <consortium name="Ensembl"/>
        </authorList>
    </citation>
    <scope>IDENTIFICATION</scope>
</reference>
<keyword evidence="3 5" id="KW-0863">Zinc-finger</keyword>
<feature type="domain" description="C2H2-type" evidence="7">
    <location>
        <begin position="546"/>
        <end position="573"/>
    </location>
</feature>
<evidence type="ECO:0000313" key="8">
    <source>
        <dbReference type="Ensembl" id="ENSCPGP00000000506.1"/>
    </source>
</evidence>
<dbReference type="PROSITE" id="PS50157">
    <property type="entry name" value="ZINC_FINGER_C2H2_2"/>
    <property type="match status" value="14"/>
</dbReference>
<evidence type="ECO:0000256" key="1">
    <source>
        <dbReference type="ARBA" id="ARBA00022723"/>
    </source>
</evidence>
<dbReference type="Ensembl" id="ENSCPGT00000000559.1">
    <property type="protein sequence ID" value="ENSCPGP00000000506.1"/>
    <property type="gene ID" value="ENSCPGG00000000426.1"/>
</dbReference>
<dbReference type="Proteomes" id="UP000694419">
    <property type="component" value="Unplaced"/>
</dbReference>
<keyword evidence="9" id="KW-1185">Reference proteome</keyword>
<dbReference type="Gene3D" id="3.30.160.60">
    <property type="entry name" value="Classic Zinc Finger"/>
    <property type="match status" value="9"/>
</dbReference>
<keyword evidence="4" id="KW-0862">Zinc</keyword>
<sequence>MTPSNDGNSESVCEENEIPTNKDKGVKYCEEKCVSESVCNRSKSPLNDQCDTTMDECPQNDVLPTSPCKAEFTEINETSDRKECDGDDGFQKIPPLLFPAGNEGGGETIEPSTQVASAAISEREEELVNVASVLSDGSQEKQPEIQKVVEIIVEMGGPDSSKNGDNEGNNRKRKRSKFENEALASHLEHSLKEEPEFTYDCSAPFLNGCSSTSEELLNDVGRVGKLEMNASTSAESNTTGEHISKTLTPFSKKRNRQQKVVFPHASSKELQSQQEGLAWLSNSITIKPLSKASRSGNKNERLNLKCRFCSSVYKCSARLKKHVYSAHKDKKIHKCRLCKRTFFFPVNLKNHLKFHKKLSRLQKARKNRINARKARQRKTEERKSEAKKKESKYEKFFIKIERDFTPLDVPVSFSCKICFFASSNPRTFIHHMKGHKERPPYQCPQCDYSCISLSYLLNHMYWHAGYKLYQCRFCTFFSLYFASMVRHSYIHTEAKPYTCECCPSAFSSITELERHRRLHAGKATCQGQQSDVVSRRKRTQRPLKSYTCDECNVVFYTREHLSFHKKFHEQLKATAKGYTNQNNKYQKGKVRKVDSDSQDNVTLSAKKKYCLRGGTLTSDLKRAGDVQNDKKMCSRKNLHGSNSIPVIGNRSGVPLNSVIWKEEPLFNSGASHSQVEGDDAYHRFVENLKDTWPSNLSMFKMYKCQHCRYATAVHRDFQLHLKIHTDVRPFVCKECNKTFKTSKHLQEHKLFHIKNGYDFGHCLYVGRRLKNLELHREMYVGVYPERDLGSSKGSKRLHSLLGLEVCRVQPGVQKDRENDLLAQSQSRFYQCAECEYATCRLNNLELHVRTHTGEKPYSCSVCQKKFRTSSHLKRHGVTHFNVEHLKCSSCDYSTNKWPSLKQHLASHSHEEGPSAGCFYEQMQLPFKMYRCEECGYSTAHNGNLKLHLRIHTGEKPFKCDRCPVAFRTSSHLKRHLLTHAKLCCRRCKFSTVNKCALQKHVKRHTKKYECGKCNVRLPTKKLLEKHKRQHNLGI</sequence>
<evidence type="ECO:0000256" key="5">
    <source>
        <dbReference type="PROSITE-ProRule" id="PRU00042"/>
    </source>
</evidence>
<keyword evidence="2" id="KW-0677">Repeat</keyword>
<feature type="compositionally biased region" description="Basic residues" evidence="6">
    <location>
        <begin position="365"/>
        <end position="376"/>
    </location>
</feature>
<feature type="domain" description="C2H2-type" evidence="7">
    <location>
        <begin position="829"/>
        <end position="856"/>
    </location>
</feature>
<feature type="region of interest" description="Disordered" evidence="6">
    <location>
        <begin position="155"/>
        <end position="175"/>
    </location>
</feature>
<feature type="domain" description="C2H2-type" evidence="7">
    <location>
        <begin position="304"/>
        <end position="332"/>
    </location>
</feature>
<feature type="domain" description="C2H2-type" evidence="7">
    <location>
        <begin position="702"/>
        <end position="729"/>
    </location>
</feature>
<feature type="domain" description="C2H2-type" evidence="7">
    <location>
        <begin position="1008"/>
        <end position="1030"/>
    </location>
</feature>
<feature type="region of interest" description="Disordered" evidence="6">
    <location>
        <begin position="79"/>
        <end position="109"/>
    </location>
</feature>
<dbReference type="FunFam" id="3.30.160.60:FF:001573">
    <property type="entry name" value="Zinc finger protein 407"/>
    <property type="match status" value="1"/>
</dbReference>
<dbReference type="SMART" id="SM00355">
    <property type="entry name" value="ZnF_C2H2"/>
    <property type="match status" value="16"/>
</dbReference>
<feature type="domain" description="C2H2-type" evidence="7">
    <location>
        <begin position="885"/>
        <end position="912"/>
    </location>
</feature>
<evidence type="ECO:0000256" key="3">
    <source>
        <dbReference type="ARBA" id="ARBA00022771"/>
    </source>
</evidence>
<protein>
    <recommendedName>
        <fullName evidence="7">C2H2-type domain-containing protein</fullName>
    </recommendedName>
</protein>
<dbReference type="FunFam" id="3.30.160.60:FF:000176">
    <property type="entry name" value="zinc finger protein 70"/>
    <property type="match status" value="1"/>
</dbReference>
<feature type="domain" description="C2H2-type" evidence="7">
    <location>
        <begin position="441"/>
        <end position="468"/>
    </location>
</feature>
<dbReference type="Pfam" id="PF00096">
    <property type="entry name" value="zf-C2H2"/>
    <property type="match status" value="5"/>
</dbReference>
<organism evidence="8 9">
    <name type="scientific">Calidris pygmaea</name>
    <name type="common">Spoon-billed sandpiper</name>
    <dbReference type="NCBI Taxonomy" id="425635"/>
    <lineage>
        <taxon>Eukaryota</taxon>
        <taxon>Metazoa</taxon>
        <taxon>Chordata</taxon>
        <taxon>Craniata</taxon>
        <taxon>Vertebrata</taxon>
        <taxon>Euteleostomi</taxon>
        <taxon>Archelosauria</taxon>
        <taxon>Archosauria</taxon>
        <taxon>Dinosauria</taxon>
        <taxon>Saurischia</taxon>
        <taxon>Theropoda</taxon>
        <taxon>Coelurosauria</taxon>
        <taxon>Aves</taxon>
        <taxon>Neognathae</taxon>
        <taxon>Neoaves</taxon>
        <taxon>Charadriiformes</taxon>
        <taxon>Scolopacidae</taxon>
        <taxon>Calidris</taxon>
    </lineage>
</organism>
<dbReference type="InterPro" id="IPR013087">
    <property type="entry name" value="Znf_C2H2_type"/>
</dbReference>
<dbReference type="PANTHER" id="PTHR24379:SF121">
    <property type="entry name" value="C2H2-TYPE DOMAIN-CONTAINING PROTEIN"/>
    <property type="match status" value="1"/>
</dbReference>
<reference evidence="8" key="2">
    <citation type="submission" date="2025-09" db="UniProtKB">
        <authorList>
            <consortium name="Ensembl"/>
        </authorList>
    </citation>
    <scope>IDENTIFICATION</scope>
</reference>
<dbReference type="SUPFAM" id="SSF57667">
    <property type="entry name" value="beta-beta-alpha zinc fingers"/>
    <property type="match status" value="7"/>
</dbReference>
<keyword evidence="1" id="KW-0479">Metal-binding</keyword>
<dbReference type="PROSITE" id="PS00028">
    <property type="entry name" value="ZINC_FINGER_C2H2_1"/>
    <property type="match status" value="9"/>
</dbReference>
<dbReference type="FunFam" id="3.30.160.60:FF:000688">
    <property type="entry name" value="zinc finger protein 197 isoform X1"/>
    <property type="match status" value="1"/>
</dbReference>
<feature type="region of interest" description="Disordered" evidence="6">
    <location>
        <begin position="365"/>
        <end position="386"/>
    </location>
</feature>
<feature type="domain" description="C2H2-type" evidence="7">
    <location>
        <begin position="857"/>
        <end position="884"/>
    </location>
</feature>
<dbReference type="AlphaFoldDB" id="A0A8C3IZ30"/>
<proteinExistence type="predicted"/>